<dbReference type="Proteomes" id="UP000613580">
    <property type="component" value="Unassembled WGS sequence"/>
</dbReference>
<gene>
    <name evidence="3" type="ORF">HMN09_01167600</name>
</gene>
<accession>A0A8H6VZE0</accession>
<feature type="region of interest" description="Disordered" evidence="1">
    <location>
        <begin position="80"/>
        <end position="108"/>
    </location>
</feature>
<evidence type="ECO:0000256" key="1">
    <source>
        <dbReference type="SAM" id="MobiDB-lite"/>
    </source>
</evidence>
<keyword evidence="3" id="KW-0067">ATP-binding</keyword>
<evidence type="ECO:0000313" key="4">
    <source>
        <dbReference type="Proteomes" id="UP000613580"/>
    </source>
</evidence>
<feature type="region of interest" description="Disordered" evidence="1">
    <location>
        <begin position="147"/>
        <end position="192"/>
    </location>
</feature>
<feature type="domain" description="Helitron helicase-like" evidence="2">
    <location>
        <begin position="295"/>
        <end position="500"/>
    </location>
</feature>
<reference evidence="3" key="1">
    <citation type="submission" date="2020-05" db="EMBL/GenBank/DDBJ databases">
        <title>Mycena genomes resolve the evolution of fungal bioluminescence.</title>
        <authorList>
            <person name="Tsai I.J."/>
        </authorList>
    </citation>
    <scope>NUCLEOTIDE SEQUENCE</scope>
    <source>
        <strain evidence="3">110903Hualien_Pintung</strain>
    </source>
</reference>
<dbReference type="Pfam" id="PF14214">
    <property type="entry name" value="Helitron_like_N"/>
    <property type="match status" value="1"/>
</dbReference>
<protein>
    <submittedName>
        <fullName evidence="3">ATP-dependent DNA helicase</fullName>
    </submittedName>
</protein>
<keyword evidence="3" id="KW-0347">Helicase</keyword>
<sequence length="742" mass="82843">MAASRPLTFVSSVTPIITTDAGEDFYSILATYTVPKLVALLASVVTVPASARKRRPDLLAFAHELPDAVKTQVLALAKQTPGTRFKRKRPSDEDEQSKKKQKTGEHVFVLPPTSTQELSVEDVIQGPFLRGAPDDVVKDCIASAAEHATYVPHDDGEDTEDEQEESEIRREPKPFTHEPITLDEPNDEDTETQDFEPMVLPLQAHGAIDVGGDTITDTDMFIHAATNLAMQKRDYAVRRGSAFINEYARVDDSGQRFDGGPGNPNHMPGTFPVLFPYGCGGFEVNRDRPVTYESHLRWALQYEDRRFRTDVHFMFLGFSVKQKRMVGRSANVQTSRSSFVANQAAFHELSPADFIAASEEEARREPISNPIMRSLRRHITTSGGMTLRFNPPTIWATFNFSDTGDPIAQVLAGKDIDLDKFLVTAGPDSVERSKTIAGDPFAAAHFFHFMTRVLLEEMFGITVKHNGIVEKRVGIVGEVNGYIGTVEAQARGTLHLHMLVWLKGAPTANLMRDALQSSDFREKMKSFISRNIRAHIEGTDSKTLMQLKKGVNIAYCRPEDPRLPGYVDRAAAAERRIARAVQTHKCTFASCLRKSRKGVTCSARAWTTAQDDWVKSNGEWGPKRLYAKINAWNPPVLQVSRSNHDMKLITNGWETKDITFYITLYIAKRQIQASNASTLLAKSLELQRKLSQKQTKMRDINKVLLQRCANTLSRQHEFSAPEVSTGTLSPLLCGDVPELRQA</sequence>
<keyword evidence="3" id="KW-0378">Hydrolase</keyword>
<proteinExistence type="predicted"/>
<dbReference type="OrthoDB" id="3257061at2759"/>
<comment type="caution">
    <text evidence="3">The sequence shown here is derived from an EMBL/GenBank/DDBJ whole genome shotgun (WGS) entry which is preliminary data.</text>
</comment>
<name>A0A8H6VZE0_MYCCL</name>
<dbReference type="GO" id="GO:0004386">
    <property type="term" value="F:helicase activity"/>
    <property type="evidence" value="ECO:0007669"/>
    <property type="project" value="UniProtKB-KW"/>
</dbReference>
<keyword evidence="4" id="KW-1185">Reference proteome</keyword>
<evidence type="ECO:0000313" key="3">
    <source>
        <dbReference type="EMBL" id="KAF7293724.1"/>
    </source>
</evidence>
<keyword evidence="3" id="KW-0547">Nucleotide-binding</keyword>
<dbReference type="InterPro" id="IPR025476">
    <property type="entry name" value="Helitron_helicase-like"/>
</dbReference>
<organism evidence="3 4">
    <name type="scientific">Mycena chlorophos</name>
    <name type="common">Agaric fungus</name>
    <name type="synonym">Agaricus chlorophos</name>
    <dbReference type="NCBI Taxonomy" id="658473"/>
    <lineage>
        <taxon>Eukaryota</taxon>
        <taxon>Fungi</taxon>
        <taxon>Dikarya</taxon>
        <taxon>Basidiomycota</taxon>
        <taxon>Agaricomycotina</taxon>
        <taxon>Agaricomycetes</taxon>
        <taxon>Agaricomycetidae</taxon>
        <taxon>Agaricales</taxon>
        <taxon>Marasmiineae</taxon>
        <taxon>Mycenaceae</taxon>
        <taxon>Mycena</taxon>
    </lineage>
</organism>
<dbReference type="AlphaFoldDB" id="A0A8H6VZE0"/>
<feature type="compositionally biased region" description="Basic and acidic residues" evidence="1">
    <location>
        <begin position="166"/>
        <end position="176"/>
    </location>
</feature>
<feature type="compositionally biased region" description="Basic and acidic residues" evidence="1">
    <location>
        <begin position="96"/>
        <end position="105"/>
    </location>
</feature>
<feature type="compositionally biased region" description="Acidic residues" evidence="1">
    <location>
        <begin position="155"/>
        <end position="165"/>
    </location>
</feature>
<dbReference type="EMBL" id="JACAZE010000020">
    <property type="protein sequence ID" value="KAF7293724.1"/>
    <property type="molecule type" value="Genomic_DNA"/>
</dbReference>
<evidence type="ECO:0000259" key="2">
    <source>
        <dbReference type="Pfam" id="PF14214"/>
    </source>
</evidence>